<protein>
    <submittedName>
        <fullName evidence="2">Uncharacterized protein</fullName>
    </submittedName>
</protein>
<gene>
    <name evidence="2" type="ORF">BDP27DRAFT_1373789</name>
</gene>
<accession>A0A9P5P6D1</accession>
<feature type="region of interest" description="Disordered" evidence="1">
    <location>
        <begin position="129"/>
        <end position="166"/>
    </location>
</feature>
<name>A0A9P5P6D1_9AGAR</name>
<proteinExistence type="predicted"/>
<dbReference type="Proteomes" id="UP000772434">
    <property type="component" value="Unassembled WGS sequence"/>
</dbReference>
<evidence type="ECO:0000256" key="1">
    <source>
        <dbReference type="SAM" id="MobiDB-lite"/>
    </source>
</evidence>
<feature type="compositionally biased region" description="Polar residues" evidence="1">
    <location>
        <begin position="134"/>
        <end position="146"/>
    </location>
</feature>
<evidence type="ECO:0000313" key="2">
    <source>
        <dbReference type="EMBL" id="KAF9048176.1"/>
    </source>
</evidence>
<keyword evidence="3" id="KW-1185">Reference proteome</keyword>
<dbReference type="EMBL" id="JADNRY010000486">
    <property type="protein sequence ID" value="KAF9048176.1"/>
    <property type="molecule type" value="Genomic_DNA"/>
</dbReference>
<comment type="caution">
    <text evidence="2">The sequence shown here is derived from an EMBL/GenBank/DDBJ whole genome shotgun (WGS) entry which is preliminary data.</text>
</comment>
<feature type="compositionally biased region" description="Basic and acidic residues" evidence="1">
    <location>
        <begin position="147"/>
        <end position="166"/>
    </location>
</feature>
<sequence>MAFPDVAFGLFSDDIKYQILVIVEGRQHLVGGTFDKFLPSSNAAVDNIGGCRLGWKGDLKGSWKVFHVTKMPPRRKGFYTKWFDSVKHHVYKSEPLGEVIQVHKKIKKLGNHMTLQAGIIQQMGDVLSSKFGGKSSQPKEPQQMTLNKDKEQEEQWEQQREQEQLS</sequence>
<evidence type="ECO:0000313" key="3">
    <source>
        <dbReference type="Proteomes" id="UP000772434"/>
    </source>
</evidence>
<organism evidence="2 3">
    <name type="scientific">Rhodocollybia butyracea</name>
    <dbReference type="NCBI Taxonomy" id="206335"/>
    <lineage>
        <taxon>Eukaryota</taxon>
        <taxon>Fungi</taxon>
        <taxon>Dikarya</taxon>
        <taxon>Basidiomycota</taxon>
        <taxon>Agaricomycotina</taxon>
        <taxon>Agaricomycetes</taxon>
        <taxon>Agaricomycetidae</taxon>
        <taxon>Agaricales</taxon>
        <taxon>Marasmiineae</taxon>
        <taxon>Omphalotaceae</taxon>
        <taxon>Rhodocollybia</taxon>
    </lineage>
</organism>
<dbReference type="AlphaFoldDB" id="A0A9P5P6D1"/>
<reference evidence="2" key="1">
    <citation type="submission" date="2020-11" db="EMBL/GenBank/DDBJ databases">
        <authorList>
            <consortium name="DOE Joint Genome Institute"/>
            <person name="Ahrendt S."/>
            <person name="Riley R."/>
            <person name="Andreopoulos W."/>
            <person name="Labutti K."/>
            <person name="Pangilinan J."/>
            <person name="Ruiz-Duenas F.J."/>
            <person name="Barrasa J.M."/>
            <person name="Sanchez-Garcia M."/>
            <person name="Camarero S."/>
            <person name="Miyauchi S."/>
            <person name="Serrano A."/>
            <person name="Linde D."/>
            <person name="Babiker R."/>
            <person name="Drula E."/>
            <person name="Ayuso-Fernandez I."/>
            <person name="Pacheco R."/>
            <person name="Padilla G."/>
            <person name="Ferreira P."/>
            <person name="Barriuso J."/>
            <person name="Kellner H."/>
            <person name="Castanera R."/>
            <person name="Alfaro M."/>
            <person name="Ramirez L."/>
            <person name="Pisabarro A.G."/>
            <person name="Kuo A."/>
            <person name="Tritt A."/>
            <person name="Lipzen A."/>
            <person name="He G."/>
            <person name="Yan M."/>
            <person name="Ng V."/>
            <person name="Cullen D."/>
            <person name="Martin F."/>
            <person name="Rosso M.-N."/>
            <person name="Henrissat B."/>
            <person name="Hibbett D."/>
            <person name="Martinez A.T."/>
            <person name="Grigoriev I.V."/>
        </authorList>
    </citation>
    <scope>NUCLEOTIDE SEQUENCE</scope>
    <source>
        <strain evidence="2">AH 40177</strain>
    </source>
</reference>